<dbReference type="EMBL" id="MT143125">
    <property type="protein sequence ID" value="QJA93148.1"/>
    <property type="molecule type" value="Genomic_DNA"/>
</dbReference>
<accession>A0A6M3LJ85</accession>
<reference evidence="1" key="1">
    <citation type="submission" date="2020-03" db="EMBL/GenBank/DDBJ databases">
        <title>The deep terrestrial virosphere.</title>
        <authorList>
            <person name="Holmfeldt K."/>
            <person name="Nilsson E."/>
            <person name="Simone D."/>
            <person name="Lopez-Fernandez M."/>
            <person name="Wu X."/>
            <person name="de Brujin I."/>
            <person name="Lundin D."/>
            <person name="Andersson A."/>
            <person name="Bertilsson S."/>
            <person name="Dopson M."/>
        </authorList>
    </citation>
    <scope>NUCLEOTIDE SEQUENCE</scope>
    <source>
        <strain evidence="1">MM415B04349</strain>
    </source>
</reference>
<organism evidence="1">
    <name type="scientific">viral metagenome</name>
    <dbReference type="NCBI Taxonomy" id="1070528"/>
    <lineage>
        <taxon>unclassified sequences</taxon>
        <taxon>metagenomes</taxon>
        <taxon>organismal metagenomes</taxon>
    </lineage>
</organism>
<name>A0A6M3LJ85_9ZZZZ</name>
<evidence type="ECO:0000313" key="1">
    <source>
        <dbReference type="EMBL" id="QJA93148.1"/>
    </source>
</evidence>
<gene>
    <name evidence="1" type="ORF">MM415B04349_0014</name>
</gene>
<sequence>MKAVITIVIALTVLSILFPWHFFEMSRSNDTYIQFYLSELYPYLLCIWMYTAYSIGYGHPIVITKTNDNKITLIISLFNSTLYVKDWRKHPIRHSHK</sequence>
<proteinExistence type="predicted"/>
<protein>
    <submittedName>
        <fullName evidence="1">Uncharacterized protein</fullName>
    </submittedName>
</protein>
<dbReference type="AlphaFoldDB" id="A0A6M3LJ85"/>